<name>A0A8S2VR85_9BILA</name>
<evidence type="ECO:0000256" key="1">
    <source>
        <dbReference type="SAM" id="MobiDB-lite"/>
    </source>
</evidence>
<protein>
    <submittedName>
        <fullName evidence="2">Uncharacterized protein</fullName>
    </submittedName>
</protein>
<feature type="non-terminal residue" evidence="2">
    <location>
        <position position="406"/>
    </location>
</feature>
<evidence type="ECO:0000313" key="3">
    <source>
        <dbReference type="Proteomes" id="UP000682733"/>
    </source>
</evidence>
<reference evidence="2" key="1">
    <citation type="submission" date="2021-02" db="EMBL/GenBank/DDBJ databases">
        <authorList>
            <person name="Nowell W R."/>
        </authorList>
    </citation>
    <scope>NUCLEOTIDE SEQUENCE</scope>
</reference>
<evidence type="ECO:0000313" key="2">
    <source>
        <dbReference type="EMBL" id="CAF4405003.1"/>
    </source>
</evidence>
<organism evidence="2 3">
    <name type="scientific">Didymodactylos carnosus</name>
    <dbReference type="NCBI Taxonomy" id="1234261"/>
    <lineage>
        <taxon>Eukaryota</taxon>
        <taxon>Metazoa</taxon>
        <taxon>Spiralia</taxon>
        <taxon>Gnathifera</taxon>
        <taxon>Rotifera</taxon>
        <taxon>Eurotatoria</taxon>
        <taxon>Bdelloidea</taxon>
        <taxon>Philodinida</taxon>
        <taxon>Philodinidae</taxon>
        <taxon>Didymodactylos</taxon>
    </lineage>
</organism>
<dbReference type="AlphaFoldDB" id="A0A8S2VR85"/>
<dbReference type="EMBL" id="CAJOBA010073535">
    <property type="protein sequence ID" value="CAF4405003.1"/>
    <property type="molecule type" value="Genomic_DNA"/>
</dbReference>
<dbReference type="Proteomes" id="UP000682733">
    <property type="component" value="Unassembled WGS sequence"/>
</dbReference>
<feature type="non-terminal residue" evidence="2">
    <location>
        <position position="1"/>
    </location>
</feature>
<dbReference type="Gene3D" id="2.40.70.10">
    <property type="entry name" value="Acid Proteases"/>
    <property type="match status" value="1"/>
</dbReference>
<proteinExistence type="predicted"/>
<dbReference type="InterPro" id="IPR021109">
    <property type="entry name" value="Peptidase_aspartic_dom_sf"/>
</dbReference>
<comment type="caution">
    <text evidence="2">The sequence shown here is derived from an EMBL/GenBank/DDBJ whole genome shotgun (WGS) entry which is preliminary data.</text>
</comment>
<sequence length="406" mass="46090">KNKLTAYFTLVTGTDHFQLKQKLYNRRRQPNELAIDYCHNVLKLCSKVNKSMDDETRLKHLTTGLNAAAQLHMDLKSPDTTEEFLQALIKYDKWQEEKKIQQKATTSFDHYRNTSTRTMQYPIMQQEQSYSIPRQQYNYSSQQPRYPQHGPPQTRHTNNEKTYGGCWSCGAELDNIMHPPIQPIQTTATLGDGRTNIMVNGTVELSVTINDITTVITALIVASLGAKLVLGTDWCNSNNVNVNIGKNQVEINHPQYGTTITPFLDVGSVDVRLAECVVLLPHHEHIVKMQVPISSATLVSFSPDFKKCAKLNIQMPDAFVEIKDFSFYVCIYNPHKHVHTLANNTKLGSIYYQSSDEMMYNILNSAIQPSTTEQSVHLHSIQTNEQEESTSNLSSLDNVLQELVMH</sequence>
<gene>
    <name evidence="2" type="ORF">TMI583_LOCUS43689</name>
</gene>
<feature type="region of interest" description="Disordered" evidence="1">
    <location>
        <begin position="140"/>
        <end position="159"/>
    </location>
</feature>
<accession>A0A8S2VR85</accession>